<dbReference type="Gene3D" id="3.60.21.10">
    <property type="match status" value="1"/>
</dbReference>
<evidence type="ECO:0000313" key="3">
    <source>
        <dbReference type="Proteomes" id="UP001398420"/>
    </source>
</evidence>
<dbReference type="InterPro" id="IPR004843">
    <property type="entry name" value="Calcineurin-like_PHP"/>
</dbReference>
<evidence type="ECO:0000313" key="2">
    <source>
        <dbReference type="EMBL" id="MEL5988712.1"/>
    </source>
</evidence>
<reference evidence="2 3" key="1">
    <citation type="submission" date="2024-04" db="EMBL/GenBank/DDBJ databases">
        <authorList>
            <person name="Wu Y.S."/>
            <person name="Zhang L."/>
        </authorList>
    </citation>
    <scope>NUCLEOTIDE SEQUENCE [LARGE SCALE GENOMIC DNA]</scope>
    <source>
        <strain evidence="2 3">KG-01</strain>
    </source>
</reference>
<organism evidence="2 3">
    <name type="scientific">Kurthia gibsonii</name>
    <dbReference type="NCBI Taxonomy" id="33946"/>
    <lineage>
        <taxon>Bacteria</taxon>
        <taxon>Bacillati</taxon>
        <taxon>Bacillota</taxon>
        <taxon>Bacilli</taxon>
        <taxon>Bacillales</taxon>
        <taxon>Caryophanaceae</taxon>
        <taxon>Kurthia</taxon>
    </lineage>
</organism>
<keyword evidence="3" id="KW-1185">Reference proteome</keyword>
<proteinExistence type="predicted"/>
<dbReference type="EMBL" id="JBCEWA010000007">
    <property type="protein sequence ID" value="MEL5988712.1"/>
    <property type="molecule type" value="Genomic_DNA"/>
</dbReference>
<dbReference type="InterPro" id="IPR029052">
    <property type="entry name" value="Metallo-depent_PP-like"/>
</dbReference>
<evidence type="ECO:0000259" key="1">
    <source>
        <dbReference type="Pfam" id="PF00149"/>
    </source>
</evidence>
<protein>
    <submittedName>
        <fullName evidence="2">Metallophosphoesterase</fullName>
    </submittedName>
</protein>
<sequence>MKTCFVMSDIHGMDDAFETLLKKWDHEMPLILLGDLMDRGMGSRHVLERAYELSTQYNVRLIRGNHDQMFLDYIDLKEKPERFLHNGGDVTLQSLISVDFTNWSRAQVADYLKEHYAKEITFLRNSRYFLIFGKVLFTHAGFNSDFADFQHTTEDEFIWIREHFKKQNQTPYVNVFGHTPTHYIHEAEKHSIWTNEQKSYIGIDGGAVFGGQLNGVLLDEHGQIQQVFEVKTPKFS</sequence>
<dbReference type="SUPFAM" id="SSF56300">
    <property type="entry name" value="Metallo-dependent phosphatases"/>
    <property type="match status" value="1"/>
</dbReference>
<accession>A0ABU9LLP3</accession>
<dbReference type="Proteomes" id="UP001398420">
    <property type="component" value="Unassembled WGS sequence"/>
</dbReference>
<comment type="caution">
    <text evidence="2">The sequence shown here is derived from an EMBL/GenBank/DDBJ whole genome shotgun (WGS) entry which is preliminary data.</text>
</comment>
<dbReference type="RefSeq" id="WP_342303020.1">
    <property type="nucleotide sequence ID" value="NZ_JBCEWA010000007.1"/>
</dbReference>
<name>A0ABU9LLP3_9BACL</name>
<dbReference type="PANTHER" id="PTHR42850:SF4">
    <property type="entry name" value="ZINC-DEPENDENT ENDOPOLYPHOSPHATASE"/>
    <property type="match status" value="1"/>
</dbReference>
<dbReference type="InterPro" id="IPR050126">
    <property type="entry name" value="Ap4A_hydrolase"/>
</dbReference>
<dbReference type="PANTHER" id="PTHR42850">
    <property type="entry name" value="METALLOPHOSPHOESTERASE"/>
    <property type="match status" value="1"/>
</dbReference>
<feature type="domain" description="Calcineurin-like phosphoesterase" evidence="1">
    <location>
        <begin position="6"/>
        <end position="186"/>
    </location>
</feature>
<dbReference type="Pfam" id="PF00149">
    <property type="entry name" value="Metallophos"/>
    <property type="match status" value="1"/>
</dbReference>
<gene>
    <name evidence="2" type="ORF">AAF454_09915</name>
</gene>